<dbReference type="RefSeq" id="WP_326075103.1">
    <property type="nucleotide sequence ID" value="NZ_JARLKY010000087.1"/>
</dbReference>
<dbReference type="EMBL" id="JARLKY010000087">
    <property type="protein sequence ID" value="MEC0231161.1"/>
    <property type="molecule type" value="Genomic_DNA"/>
</dbReference>
<evidence type="ECO:0000313" key="2">
    <source>
        <dbReference type="Proteomes" id="UP001338137"/>
    </source>
</evidence>
<gene>
    <name evidence="1" type="ORF">P4I72_29095</name>
</gene>
<evidence type="ECO:0008006" key="3">
    <source>
        <dbReference type="Google" id="ProtNLM"/>
    </source>
</evidence>
<sequence>MKKLFSKLVANKCESVSIKASEESAGILKEWLGKPQAPKK</sequence>
<name>A0ABU6GAI9_9BACL</name>
<dbReference type="Proteomes" id="UP001338137">
    <property type="component" value="Unassembled WGS sequence"/>
</dbReference>
<keyword evidence="2" id="KW-1185">Reference proteome</keyword>
<proteinExistence type="predicted"/>
<organism evidence="1 2">
    <name type="scientific">Paenibacillus alba</name>
    <dbReference type="NCBI Taxonomy" id="1197127"/>
    <lineage>
        <taxon>Bacteria</taxon>
        <taxon>Bacillati</taxon>
        <taxon>Bacillota</taxon>
        <taxon>Bacilli</taxon>
        <taxon>Bacillales</taxon>
        <taxon>Paenibacillaceae</taxon>
        <taxon>Paenibacillus</taxon>
    </lineage>
</organism>
<protein>
    <recommendedName>
        <fullName evidence="3">Cyclic lactone autoinducer peptide</fullName>
    </recommendedName>
</protein>
<comment type="caution">
    <text evidence="1">The sequence shown here is derived from an EMBL/GenBank/DDBJ whole genome shotgun (WGS) entry which is preliminary data.</text>
</comment>
<reference evidence="1 2" key="1">
    <citation type="submission" date="2023-03" db="EMBL/GenBank/DDBJ databases">
        <title>Bacillus Genome Sequencing.</title>
        <authorList>
            <person name="Dunlap C."/>
        </authorList>
    </citation>
    <scope>NUCLEOTIDE SEQUENCE [LARGE SCALE GENOMIC DNA]</scope>
    <source>
        <strain evidence="1 2">BD-533</strain>
    </source>
</reference>
<evidence type="ECO:0000313" key="1">
    <source>
        <dbReference type="EMBL" id="MEC0231161.1"/>
    </source>
</evidence>
<accession>A0ABU6GAI9</accession>